<dbReference type="Proteomes" id="UP000204666">
    <property type="component" value="Genome"/>
</dbReference>
<dbReference type="KEGG" id="vg:26517351"/>
<dbReference type="InterPro" id="IPR011928">
    <property type="entry name" value="Phage_phiJL001_Gp84"/>
</dbReference>
<proteinExistence type="predicted"/>
<evidence type="ECO:0000259" key="1">
    <source>
        <dbReference type="Pfam" id="PF09356"/>
    </source>
</evidence>
<dbReference type="OrthoDB" id="5153at10239"/>
<evidence type="ECO:0000313" key="3">
    <source>
        <dbReference type="Proteomes" id="UP000204666"/>
    </source>
</evidence>
<organism evidence="2 3">
    <name type="scientific">Pseudomonas phage vB_PaeS_PM105</name>
    <dbReference type="NCBI Taxonomy" id="1743016"/>
    <lineage>
        <taxon>Viruses</taxon>
        <taxon>Duplodnaviria</taxon>
        <taxon>Heunggongvirae</taxon>
        <taxon>Uroviricota</taxon>
        <taxon>Caudoviricetes</taxon>
        <taxon>Guarnerosvirinae</taxon>
        <taxon>Mechnikovvirus</taxon>
        <taxon>Mechnikovvirus PM105</taxon>
        <taxon>Beetrevirus PM105</taxon>
    </lineage>
</organism>
<keyword evidence="3" id="KW-1185">Reference proteome</keyword>
<evidence type="ECO:0000313" key="2">
    <source>
        <dbReference type="EMBL" id="CUS27832.1"/>
    </source>
</evidence>
<dbReference type="RefSeq" id="YP_009188561.1">
    <property type="nucleotide sequence ID" value="NC_028667.1"/>
</dbReference>
<gene>
    <name evidence="2" type="primary">PM105_49</name>
</gene>
<dbReference type="Pfam" id="PF09931">
    <property type="entry name" value="Phage_phiJL001_Gp84_N"/>
    <property type="match status" value="1"/>
</dbReference>
<dbReference type="GeneID" id="26517351"/>
<sequence>MSFSDRERSLADGQAISLYDFRLGPIRWTYTTANRDIEFNNMTFRARPVSDDGRRMTGQASADIMTVTGPSDLEVAQLYRGARPSKAPTLTVWDIHWNEPQGLVVWMGRIDEVNWPADSRVQIKCRLLGTEPRTSISLAWGRECPYTVFDHNCRADREQYRVPFTVELRDGNSVTGAGNAIGGYPDAWFRGGYVEWDSGQGVIEQRGIQQHTGNRLVLVGGTSLLAPGTRAVAFPGCDQLIQTCNDKFNNTANCGAVPFLPGKSPFDGDPWW</sequence>
<dbReference type="Pfam" id="PF09356">
    <property type="entry name" value="Phage_BR0599"/>
    <property type="match status" value="1"/>
</dbReference>
<feature type="domain" description="Bacteriophage phiJL001 Gp84 C-terminal" evidence="1">
    <location>
        <begin position="188"/>
        <end position="263"/>
    </location>
</feature>
<name>A0A0S4L561_9CAUD</name>
<dbReference type="EMBL" id="LN898172">
    <property type="protein sequence ID" value="CUS27832.1"/>
    <property type="molecule type" value="Genomic_DNA"/>
</dbReference>
<accession>A0A0S4L561</accession>
<protein>
    <submittedName>
        <fullName evidence="2">Putative FAD/FMN-containing dehydrogenase</fullName>
    </submittedName>
</protein>
<dbReference type="InterPro" id="IPR018964">
    <property type="entry name" value="Phage_phiJL001_Gp84_C"/>
</dbReference>
<dbReference type="NCBIfam" id="TIGR02218">
    <property type="entry name" value="phg_TIGR02218"/>
    <property type="match status" value="1"/>
</dbReference>
<reference evidence="2 3" key="1">
    <citation type="journal article" date="2016" name="Genome Announc.">
        <title>Complete Genome Sequence of PM105, a New Pseudomonas aeruginosa B3-Like Transposable Phage.</title>
        <authorList>
            <person name="Pourcel C."/>
            <person name="Midoux C."/>
            <person name="Bourkaltseva M."/>
            <person name="Pleteneva E."/>
            <person name="Krylov V."/>
        </authorList>
    </citation>
    <scope>NUCLEOTIDE SEQUENCE [LARGE SCALE GENOMIC DNA]</scope>
</reference>